<feature type="signal peptide" evidence="1">
    <location>
        <begin position="1"/>
        <end position="35"/>
    </location>
</feature>
<keyword evidence="1" id="KW-0732">Signal</keyword>
<proteinExistence type="predicted"/>
<evidence type="ECO:0000313" key="2">
    <source>
        <dbReference type="EMBL" id="CAG6390905.1"/>
    </source>
</evidence>
<dbReference type="Proteomes" id="UP001152519">
    <property type="component" value="Unassembled WGS sequence"/>
</dbReference>
<accession>A0A9W4DIM2</accession>
<keyword evidence="3" id="KW-1185">Reference proteome</keyword>
<name>A0A9W4DIM2_9ACTN</name>
<evidence type="ECO:0000256" key="1">
    <source>
        <dbReference type="SAM" id="SignalP"/>
    </source>
</evidence>
<dbReference type="RefSeq" id="WP_251484030.1">
    <property type="nucleotide sequence ID" value="NZ_CAJSLV010000001.1"/>
</dbReference>
<gene>
    <name evidence="2" type="ORF">SCOCK_10373</name>
</gene>
<sequence length="370" mass="37704">MLVRAARLRSTAGTTLVVAALTCTMGLATQLPAAAATGCAHPGIEVLDTLGGSGGRVMALGRGTIAAGSSAGVPAYWIGSTVIKVPLAARYSGYGTVNAINRHDLMVGTVYDDTTRANVAFSYRIGAARARILPGGSYADDVNDSGRIVGGGPFPADHLYVWHGTEVERELTVGPGFSFPRVSGINNAGTVIGAASDYQPGFPSSAGVGLVWPSGTTGPAVPLLPIDSSDDSGISYNPEDIDENGRIVGEKTSFWADGSYETYWDAPYTADATEVPGLPGYYNEGYFRAISPTTGLVAGEAPTSYYGDLPAGTAEIWTGSGPIRALPAPDADADSGASAVADNGDVGGYAVLASGEGVPVIWTCAAQQAL</sequence>
<evidence type="ECO:0000313" key="3">
    <source>
        <dbReference type="Proteomes" id="UP001152519"/>
    </source>
</evidence>
<dbReference type="EMBL" id="CAJSLV010000001">
    <property type="protein sequence ID" value="CAG6390905.1"/>
    <property type="molecule type" value="Genomic_DNA"/>
</dbReference>
<protein>
    <submittedName>
        <fullName evidence="2">Uncharacterized protein</fullName>
    </submittedName>
</protein>
<feature type="chain" id="PRO_5040769224" evidence="1">
    <location>
        <begin position="36"/>
        <end position="370"/>
    </location>
</feature>
<comment type="caution">
    <text evidence="2">The sequence shown here is derived from an EMBL/GenBank/DDBJ whole genome shotgun (WGS) entry which is preliminary data.</text>
</comment>
<organism evidence="2 3">
    <name type="scientific">Actinacidiphila cocklensis</name>
    <dbReference type="NCBI Taxonomy" id="887465"/>
    <lineage>
        <taxon>Bacteria</taxon>
        <taxon>Bacillati</taxon>
        <taxon>Actinomycetota</taxon>
        <taxon>Actinomycetes</taxon>
        <taxon>Kitasatosporales</taxon>
        <taxon>Streptomycetaceae</taxon>
        <taxon>Actinacidiphila</taxon>
    </lineage>
</organism>
<dbReference type="AlphaFoldDB" id="A0A9W4DIM2"/>
<reference evidence="2" key="1">
    <citation type="submission" date="2021-05" db="EMBL/GenBank/DDBJ databases">
        <authorList>
            <person name="Arsene-Ploetze F."/>
        </authorList>
    </citation>
    <scope>NUCLEOTIDE SEQUENCE</scope>
    <source>
        <strain evidence="2">DSM 42138</strain>
    </source>
</reference>